<feature type="region of interest" description="Disordered" evidence="1">
    <location>
        <begin position="1"/>
        <end position="107"/>
    </location>
</feature>
<evidence type="ECO:0000313" key="2">
    <source>
        <dbReference type="EMBL" id="CAB1427510.1"/>
    </source>
</evidence>
<keyword evidence="3" id="KW-1185">Reference proteome</keyword>
<evidence type="ECO:0000256" key="1">
    <source>
        <dbReference type="SAM" id="MobiDB-lite"/>
    </source>
</evidence>
<accession>A0A9N7UAU0</accession>
<organism evidence="2 3">
    <name type="scientific">Pleuronectes platessa</name>
    <name type="common">European plaice</name>
    <dbReference type="NCBI Taxonomy" id="8262"/>
    <lineage>
        <taxon>Eukaryota</taxon>
        <taxon>Metazoa</taxon>
        <taxon>Chordata</taxon>
        <taxon>Craniata</taxon>
        <taxon>Vertebrata</taxon>
        <taxon>Euteleostomi</taxon>
        <taxon>Actinopterygii</taxon>
        <taxon>Neopterygii</taxon>
        <taxon>Teleostei</taxon>
        <taxon>Neoteleostei</taxon>
        <taxon>Acanthomorphata</taxon>
        <taxon>Carangaria</taxon>
        <taxon>Pleuronectiformes</taxon>
        <taxon>Pleuronectoidei</taxon>
        <taxon>Pleuronectidae</taxon>
        <taxon>Pleuronectes</taxon>
    </lineage>
</organism>
<comment type="caution">
    <text evidence="2">The sequence shown here is derived from an EMBL/GenBank/DDBJ whole genome shotgun (WGS) entry which is preliminary data.</text>
</comment>
<sequence length="192" mass="20648">MDKCDKSNPGKVTASFTPGPDRPERQKTQRGLLESWATIDTPGGSIPDTRMRKKNPTGTSMERTTPNTGLESNSATGCSEVQTNAPKAGGQTSRKTGAQADKPGKLGKRLPLWTTTAAHSLRAVHCHRISSAHSLSIVGWRVGVFFEVKPVMLYASDVYGAQTKVTTTPLPRRIAVNLLLTAELVKSDLHNG</sequence>
<dbReference type="Proteomes" id="UP001153269">
    <property type="component" value="Unassembled WGS sequence"/>
</dbReference>
<feature type="compositionally biased region" description="Polar residues" evidence="1">
    <location>
        <begin position="56"/>
        <end position="96"/>
    </location>
</feature>
<name>A0A9N7UAU0_PLEPL</name>
<evidence type="ECO:0000313" key="3">
    <source>
        <dbReference type="Proteomes" id="UP001153269"/>
    </source>
</evidence>
<reference evidence="2" key="1">
    <citation type="submission" date="2020-03" db="EMBL/GenBank/DDBJ databases">
        <authorList>
            <person name="Weist P."/>
        </authorList>
    </citation>
    <scope>NUCLEOTIDE SEQUENCE</scope>
</reference>
<proteinExistence type="predicted"/>
<dbReference type="EMBL" id="CADEAL010000974">
    <property type="protein sequence ID" value="CAB1427510.1"/>
    <property type="molecule type" value="Genomic_DNA"/>
</dbReference>
<dbReference type="AlphaFoldDB" id="A0A9N7UAU0"/>
<gene>
    <name evidence="2" type="ORF">PLEPLA_LOCUS15450</name>
</gene>
<protein>
    <submittedName>
        <fullName evidence="2">Uncharacterized protein</fullName>
    </submittedName>
</protein>